<comment type="caution">
    <text evidence="2">The sequence shown here is derived from an EMBL/GenBank/DDBJ whole genome shotgun (WGS) entry which is preliminary data.</text>
</comment>
<feature type="region of interest" description="Disordered" evidence="1">
    <location>
        <begin position="85"/>
        <end position="129"/>
    </location>
</feature>
<accession>A0A0F9P4C0</accession>
<name>A0A0F9P4C0_9ZZZZ</name>
<dbReference type="EMBL" id="LAZR01002847">
    <property type="protein sequence ID" value="KKN24909.1"/>
    <property type="molecule type" value="Genomic_DNA"/>
</dbReference>
<gene>
    <name evidence="2" type="ORF">LCGC14_0890270</name>
</gene>
<organism evidence="2">
    <name type="scientific">marine sediment metagenome</name>
    <dbReference type="NCBI Taxonomy" id="412755"/>
    <lineage>
        <taxon>unclassified sequences</taxon>
        <taxon>metagenomes</taxon>
        <taxon>ecological metagenomes</taxon>
    </lineage>
</organism>
<evidence type="ECO:0000256" key="1">
    <source>
        <dbReference type="SAM" id="MobiDB-lite"/>
    </source>
</evidence>
<dbReference type="AlphaFoldDB" id="A0A0F9P4C0"/>
<reference evidence="2" key="1">
    <citation type="journal article" date="2015" name="Nature">
        <title>Complex archaea that bridge the gap between prokaryotes and eukaryotes.</title>
        <authorList>
            <person name="Spang A."/>
            <person name="Saw J.H."/>
            <person name="Jorgensen S.L."/>
            <person name="Zaremba-Niedzwiedzka K."/>
            <person name="Martijn J."/>
            <person name="Lind A.E."/>
            <person name="van Eijk R."/>
            <person name="Schleper C."/>
            <person name="Guy L."/>
            <person name="Ettema T.J."/>
        </authorList>
    </citation>
    <scope>NUCLEOTIDE SEQUENCE</scope>
</reference>
<evidence type="ECO:0000313" key="2">
    <source>
        <dbReference type="EMBL" id="KKN24909.1"/>
    </source>
</evidence>
<feature type="compositionally biased region" description="Polar residues" evidence="1">
    <location>
        <begin position="90"/>
        <end position="102"/>
    </location>
</feature>
<protein>
    <submittedName>
        <fullName evidence="2">Uncharacterized protein</fullName>
    </submittedName>
</protein>
<proteinExistence type="predicted"/>
<sequence length="129" mass="14202">MTEESKQTVGQFKAWVEGVEEMQKDDWHPSKDQWKKIRAKIDELIDQPTIATVTRRVEHPTTLPTITMPAVVIPSDSVQIVDTGVDESTPIPTTSALTTETIGTDGKSAVKSKTPDIDTSDKDYSSPFA</sequence>
<feature type="compositionally biased region" description="Basic and acidic residues" evidence="1">
    <location>
        <begin position="113"/>
        <end position="129"/>
    </location>
</feature>